<dbReference type="EMBL" id="CP099959">
    <property type="protein sequence ID" value="XCC57706.1"/>
    <property type="molecule type" value="Genomic_DNA"/>
</dbReference>
<sequence>MAELTYVDAVQKLEAGDSFTLQDMKNLSYADLDKLFEELKYWKVYGNINTKINAIKRG</sequence>
<reference evidence="1" key="1">
    <citation type="submission" date="2022-06" db="EMBL/GenBank/DDBJ databases">
        <title>New Polynucleobacter species.</title>
        <authorList>
            <person name="Hahn M.W."/>
        </authorList>
    </citation>
    <scope>NUCLEOTIDE SEQUENCE</scope>
    <source>
        <strain evidence="1">UK-FUSCHL-C3</strain>
    </source>
</reference>
<proteinExistence type="predicted"/>
<organism evidence="1">
    <name type="scientific">Polynucleobacter sp. UK-FUSCHL-C3</name>
    <dbReference type="NCBI Taxonomy" id="2955208"/>
    <lineage>
        <taxon>Bacteria</taxon>
        <taxon>Pseudomonadati</taxon>
        <taxon>Pseudomonadota</taxon>
        <taxon>Betaproteobacteria</taxon>
        <taxon>Burkholderiales</taxon>
        <taxon>Burkholderiaceae</taxon>
        <taxon>Polynucleobacter</taxon>
    </lineage>
</organism>
<name>A0AAU8A236_9BURK</name>
<evidence type="ECO:0000313" key="1">
    <source>
        <dbReference type="EMBL" id="XCC57706.1"/>
    </source>
</evidence>
<dbReference type="RefSeq" id="WP_353438787.1">
    <property type="nucleotide sequence ID" value="NZ_CP099959.1"/>
</dbReference>
<protein>
    <submittedName>
        <fullName evidence="1">Uncharacterized protein</fullName>
    </submittedName>
</protein>
<accession>A0AAU8A236</accession>
<gene>
    <name evidence="1" type="ORF">NKE59_09545</name>
</gene>
<dbReference type="AlphaFoldDB" id="A0AAU8A236"/>